<gene>
    <name evidence="1" type="ORF">BCR32DRAFT_278876</name>
</gene>
<protein>
    <submittedName>
        <fullName evidence="1">Uncharacterized protein</fullName>
    </submittedName>
</protein>
<sequence>MVDCFSYTNFIVLRYAMNDVVDIKYMFIKKFQQSTNKGKYLIEHGTDIYKDNEYDESLSYKCCGNENILNLVEHKVYINNKRNSDTLLLNKYCGNENSVKYLVDIEFINIKRNGDTSLLNKCC</sequence>
<accession>A0A1Y1X9L1</accession>
<dbReference type="Proteomes" id="UP000193944">
    <property type="component" value="Unassembled WGS sequence"/>
</dbReference>
<reference evidence="1 2" key="1">
    <citation type="submission" date="2016-08" db="EMBL/GenBank/DDBJ databases">
        <title>A Parts List for Fungal Cellulosomes Revealed by Comparative Genomics.</title>
        <authorList>
            <consortium name="DOE Joint Genome Institute"/>
            <person name="Haitjema C.H."/>
            <person name="Gilmore S.P."/>
            <person name="Henske J.K."/>
            <person name="Solomon K.V."/>
            <person name="De Groot R."/>
            <person name="Kuo A."/>
            <person name="Mondo S.J."/>
            <person name="Salamov A.A."/>
            <person name="Labutti K."/>
            <person name="Zhao Z."/>
            <person name="Chiniquy J."/>
            <person name="Barry K."/>
            <person name="Brewer H.M."/>
            <person name="Purvine S.O."/>
            <person name="Wright A.T."/>
            <person name="Boxma B."/>
            <person name="Van Alen T."/>
            <person name="Hackstein J.H."/>
            <person name="Baker S.E."/>
            <person name="Grigoriev I.V."/>
            <person name="O'Malley M.A."/>
        </authorList>
    </citation>
    <scope>NUCLEOTIDE SEQUENCE [LARGE SCALE GENOMIC DNA]</scope>
    <source>
        <strain evidence="1 2">S4</strain>
    </source>
</reference>
<comment type="caution">
    <text evidence="1">The sequence shown here is derived from an EMBL/GenBank/DDBJ whole genome shotgun (WGS) entry which is preliminary data.</text>
</comment>
<evidence type="ECO:0000313" key="1">
    <source>
        <dbReference type="EMBL" id="ORX82409.1"/>
    </source>
</evidence>
<organism evidence="1 2">
    <name type="scientific">Anaeromyces robustus</name>
    <dbReference type="NCBI Taxonomy" id="1754192"/>
    <lineage>
        <taxon>Eukaryota</taxon>
        <taxon>Fungi</taxon>
        <taxon>Fungi incertae sedis</taxon>
        <taxon>Chytridiomycota</taxon>
        <taxon>Chytridiomycota incertae sedis</taxon>
        <taxon>Neocallimastigomycetes</taxon>
        <taxon>Neocallimastigales</taxon>
        <taxon>Neocallimastigaceae</taxon>
        <taxon>Anaeromyces</taxon>
    </lineage>
</organism>
<evidence type="ECO:0000313" key="2">
    <source>
        <dbReference type="Proteomes" id="UP000193944"/>
    </source>
</evidence>
<dbReference type="OrthoDB" id="426293at2759"/>
<proteinExistence type="predicted"/>
<keyword evidence="2" id="KW-1185">Reference proteome</keyword>
<name>A0A1Y1X9L1_9FUNG</name>
<dbReference type="EMBL" id="MCFG01000095">
    <property type="protein sequence ID" value="ORX82409.1"/>
    <property type="molecule type" value="Genomic_DNA"/>
</dbReference>
<reference evidence="1 2" key="2">
    <citation type="submission" date="2016-08" db="EMBL/GenBank/DDBJ databases">
        <title>Pervasive Adenine N6-methylation of Active Genes in Fungi.</title>
        <authorList>
            <consortium name="DOE Joint Genome Institute"/>
            <person name="Mondo S.J."/>
            <person name="Dannebaum R.O."/>
            <person name="Kuo R.C."/>
            <person name="Labutti K."/>
            <person name="Haridas S."/>
            <person name="Kuo A."/>
            <person name="Salamov A."/>
            <person name="Ahrendt S.R."/>
            <person name="Lipzen A."/>
            <person name="Sullivan W."/>
            <person name="Andreopoulos W.B."/>
            <person name="Clum A."/>
            <person name="Lindquist E."/>
            <person name="Daum C."/>
            <person name="Ramamoorthy G.K."/>
            <person name="Gryganskyi A."/>
            <person name="Culley D."/>
            <person name="Magnuson J.K."/>
            <person name="James T.Y."/>
            <person name="O'Malley M.A."/>
            <person name="Stajich J.E."/>
            <person name="Spatafora J.W."/>
            <person name="Visel A."/>
            <person name="Grigoriev I.V."/>
        </authorList>
    </citation>
    <scope>NUCLEOTIDE SEQUENCE [LARGE SCALE GENOMIC DNA]</scope>
    <source>
        <strain evidence="1 2">S4</strain>
    </source>
</reference>
<dbReference type="AlphaFoldDB" id="A0A1Y1X9L1"/>